<dbReference type="InterPro" id="IPR011990">
    <property type="entry name" value="TPR-like_helical_dom_sf"/>
</dbReference>
<dbReference type="SUPFAM" id="SSF48452">
    <property type="entry name" value="TPR-like"/>
    <property type="match status" value="1"/>
</dbReference>
<feature type="compositionally biased region" description="Low complexity" evidence="1">
    <location>
        <begin position="87"/>
        <end position="96"/>
    </location>
</feature>
<name>Q2SZR4_BURTA</name>
<feature type="region of interest" description="Disordered" evidence="1">
    <location>
        <begin position="86"/>
        <end position="246"/>
    </location>
</feature>
<sequence>MRRACHRRRRSRHPSRSNRVLPARRRPGGRYRHPDARGRRGARRCRHAQGEVRRRDARRRGARACAGAGAARFGREAGRCGRRRNRLGAAAPPDAAAHGEPSAVRGAAVPGRRLQRDRRIRADRFRDGRADRSRAGGDASCRARRRRASGDDRMDHRRRNGRAPGTRAHDEREAADGAGARAPVADRRRRSAAVRRHACAQHGGDRRAARREAREEKRAHAASRAGARMTAPHANGGAREAAARDRAALDPRARDVLDFWFGAPDDPAFGTARKMWFGGGPAFDAQLRERFGALADAARAGELDAWARTPLGALALIVVLDQFSRNMHRGTPLAFSADRAALAHAKALVASGGDRALPTGHHRAFAYLPFEHDESPDSQREAVRLCAQIKDEAGCAGYHDYALRHAVVIERFGRFPHRNAILGRPSTDAEVAFLKEPGSSF</sequence>
<dbReference type="EMBL" id="CP000086">
    <property type="protein sequence ID" value="ABC37368.1"/>
    <property type="molecule type" value="Genomic_DNA"/>
</dbReference>
<proteinExistence type="predicted"/>
<evidence type="ECO:0000313" key="3">
    <source>
        <dbReference type="Proteomes" id="UP000001930"/>
    </source>
</evidence>
<evidence type="ECO:0000256" key="1">
    <source>
        <dbReference type="SAM" id="MobiDB-lite"/>
    </source>
</evidence>
<feature type="region of interest" description="Disordered" evidence="1">
    <location>
        <begin position="1"/>
        <end position="43"/>
    </location>
</feature>
<dbReference type="Proteomes" id="UP000001930">
    <property type="component" value="Chromosome I"/>
</dbReference>
<gene>
    <name evidence="2" type="ordered locus">BTH_I1031</name>
</gene>
<accession>Q2SZR4</accession>
<dbReference type="AlphaFoldDB" id="Q2SZR4"/>
<protein>
    <recommendedName>
        <fullName evidence="4">DUF924 domain-containing protein</fullName>
    </recommendedName>
</protein>
<dbReference type="Gene3D" id="1.25.40.10">
    <property type="entry name" value="Tetratricopeptide repeat domain"/>
    <property type="match status" value="1"/>
</dbReference>
<evidence type="ECO:0008006" key="4">
    <source>
        <dbReference type="Google" id="ProtNLM"/>
    </source>
</evidence>
<feature type="compositionally biased region" description="Basic residues" evidence="1">
    <location>
        <begin position="187"/>
        <end position="199"/>
    </location>
</feature>
<keyword evidence="3" id="KW-1185">Reference proteome</keyword>
<feature type="compositionally biased region" description="Basic and acidic residues" evidence="1">
    <location>
        <begin position="120"/>
        <end position="135"/>
    </location>
</feature>
<evidence type="ECO:0000313" key="2">
    <source>
        <dbReference type="EMBL" id="ABC37368.1"/>
    </source>
</evidence>
<dbReference type="Pfam" id="PF06041">
    <property type="entry name" value="DUF924"/>
    <property type="match status" value="1"/>
</dbReference>
<organism evidence="2 3">
    <name type="scientific">Burkholderia thailandensis (strain ATCC 700388 / DSM 13276 / CCUG 48851 / CIP 106301 / E264)</name>
    <dbReference type="NCBI Taxonomy" id="271848"/>
    <lineage>
        <taxon>Bacteria</taxon>
        <taxon>Pseudomonadati</taxon>
        <taxon>Pseudomonadota</taxon>
        <taxon>Betaproteobacteria</taxon>
        <taxon>Burkholderiales</taxon>
        <taxon>Burkholderiaceae</taxon>
        <taxon>Burkholderia</taxon>
        <taxon>pseudomallei group</taxon>
    </lineage>
</organism>
<dbReference type="InterPro" id="IPR010323">
    <property type="entry name" value="DUF924"/>
</dbReference>
<dbReference type="Gene3D" id="1.20.58.320">
    <property type="entry name" value="TPR-like"/>
    <property type="match status" value="1"/>
</dbReference>
<dbReference type="KEGG" id="bte:BTH_I1031"/>
<feature type="compositionally biased region" description="Basic residues" evidence="1">
    <location>
        <begin position="1"/>
        <end position="31"/>
    </location>
</feature>
<feature type="compositionally biased region" description="Basic and acidic residues" evidence="1">
    <location>
        <begin position="203"/>
        <end position="219"/>
    </location>
</feature>
<reference evidence="2 3" key="1">
    <citation type="journal article" date="2005" name="BMC Genomics">
        <title>Bacterial genome adaptation to niches: divergence of the potential virulence genes in three Burkholderia species of different survival strategies.</title>
        <authorList>
            <person name="Kim H.S."/>
            <person name="Schell M.A."/>
            <person name="Yu Y."/>
            <person name="Ulrich R.L."/>
            <person name="Sarria S.H."/>
            <person name="Nierman W.C."/>
            <person name="DeShazer D."/>
        </authorList>
    </citation>
    <scope>NUCLEOTIDE SEQUENCE [LARGE SCALE GENOMIC DNA]</scope>
    <source>
        <strain evidence="3">ATCC 700388 / DSM 13276 / CCUG 48851 / CIP 106301 / E264</strain>
    </source>
</reference>
<dbReference type="HOGENOM" id="CLU_620648_0_0_4"/>